<evidence type="ECO:0000256" key="16">
    <source>
        <dbReference type="ARBA" id="ARBA00023273"/>
    </source>
</evidence>
<comment type="similarity">
    <text evidence="20">Belongs to the G-protein coupled receptor 1 family.</text>
</comment>
<dbReference type="GO" id="GO:0007208">
    <property type="term" value="P:phospholipase C-activating serotonin receptor signaling pathway"/>
    <property type="evidence" value="ECO:0007669"/>
    <property type="project" value="TreeGrafter"/>
</dbReference>
<dbReference type="InterPro" id="IPR000276">
    <property type="entry name" value="GPCR_Rhodpsn"/>
</dbReference>
<feature type="transmembrane region" description="Helical" evidence="21">
    <location>
        <begin position="387"/>
        <end position="413"/>
    </location>
</feature>
<feature type="transmembrane region" description="Helical" evidence="21">
    <location>
        <begin position="265"/>
        <end position="287"/>
    </location>
</feature>
<keyword evidence="10 21" id="KW-0770">Synapse</keyword>
<evidence type="ECO:0000313" key="24">
    <source>
        <dbReference type="Proteomes" id="UP000551758"/>
    </source>
</evidence>
<comment type="caution">
    <text evidence="23">The sequence shown here is derived from an EMBL/GenBank/DDBJ whole genome shotgun (WGS) entry which is preliminary data.</text>
</comment>
<gene>
    <name evidence="23" type="ORF">HPG69_009743</name>
</gene>
<reference evidence="23 24" key="1">
    <citation type="journal article" date="2020" name="Mol. Biol. Evol.">
        <title>Interspecific Gene Flow and the Evolution of Specialization in Black and White Rhinoceros.</title>
        <authorList>
            <person name="Moodley Y."/>
            <person name="Westbury M.V."/>
            <person name="Russo I.M."/>
            <person name="Gopalakrishnan S."/>
            <person name="Rakotoarivelo A."/>
            <person name="Olsen R.A."/>
            <person name="Prost S."/>
            <person name="Tunstall T."/>
            <person name="Ryder O.A."/>
            <person name="Dalen L."/>
            <person name="Bruford M.W."/>
        </authorList>
    </citation>
    <scope>NUCLEOTIDE SEQUENCE [LARGE SCALE GENOMIC DNA]</scope>
    <source>
        <strain evidence="23">SBR-YM</strain>
        <tissue evidence="23">Skin</tissue>
    </source>
</reference>
<keyword evidence="12 21" id="KW-0472">Membrane</keyword>
<feature type="transmembrane region" description="Helical" evidence="21">
    <location>
        <begin position="149"/>
        <end position="171"/>
    </location>
</feature>
<evidence type="ECO:0000256" key="1">
    <source>
        <dbReference type="ARBA" id="ARBA00004279"/>
    </source>
</evidence>
<dbReference type="SMART" id="SM01381">
    <property type="entry name" value="7TM_GPCR_Srsx"/>
    <property type="match status" value="1"/>
</dbReference>
<evidence type="ECO:0000256" key="13">
    <source>
        <dbReference type="ARBA" id="ARBA00023157"/>
    </source>
</evidence>
<keyword evidence="5 21" id="KW-1003">Cell membrane</keyword>
<keyword evidence="6" id="KW-0597">Phosphoprotein</keyword>
<dbReference type="PANTHER" id="PTHR24247:SF30">
    <property type="entry name" value="5-HYDROXYTRYPTAMINE RECEPTOR 2A"/>
    <property type="match status" value="1"/>
</dbReference>
<organism evidence="23 24">
    <name type="scientific">Diceros bicornis minor</name>
    <name type="common">South-central black rhinoceros</name>
    <dbReference type="NCBI Taxonomy" id="77932"/>
    <lineage>
        <taxon>Eukaryota</taxon>
        <taxon>Metazoa</taxon>
        <taxon>Chordata</taxon>
        <taxon>Craniata</taxon>
        <taxon>Vertebrata</taxon>
        <taxon>Euteleostomi</taxon>
        <taxon>Mammalia</taxon>
        <taxon>Eutheria</taxon>
        <taxon>Laurasiatheria</taxon>
        <taxon>Perissodactyla</taxon>
        <taxon>Rhinocerotidae</taxon>
        <taxon>Diceros</taxon>
    </lineage>
</organism>
<evidence type="ECO:0000256" key="21">
    <source>
        <dbReference type="RuleBase" id="RU368060"/>
    </source>
</evidence>
<keyword evidence="15 20" id="KW-0807">Transducer</keyword>
<feature type="domain" description="G-protein coupled receptors family 1 profile" evidence="22">
    <location>
        <begin position="91"/>
        <end position="410"/>
    </location>
</feature>
<dbReference type="EMBL" id="JACDTQ010002022">
    <property type="protein sequence ID" value="KAF5920489.1"/>
    <property type="molecule type" value="Genomic_DNA"/>
</dbReference>
<comment type="subunit">
    <text evidence="19">Interacts (via C-terminus) with MPDZ and PATJ. May interact (via C-terminus) with MPP3, PRDX6, DLG4, DLG1, CASK, APBA1 and MAGI2. Interacts with GRM2 and DRD2; this may affect signaling.</text>
</comment>
<dbReference type="PRINTS" id="PR00516">
    <property type="entry name" value="5HT2ARECEPTR"/>
</dbReference>
<dbReference type="GO" id="GO:0004993">
    <property type="term" value="F:G protein-coupled serotonin receptor activity"/>
    <property type="evidence" value="ECO:0007669"/>
    <property type="project" value="UniProtKB-UniRule"/>
</dbReference>
<evidence type="ECO:0000256" key="4">
    <source>
        <dbReference type="ARBA" id="ARBA00017579"/>
    </source>
</evidence>
<feature type="transmembrane region" description="Helical" evidence="21">
    <location>
        <begin position="111"/>
        <end position="137"/>
    </location>
</feature>
<dbReference type="InterPro" id="IPR017452">
    <property type="entry name" value="GPCR_Rhodpsn_7TM"/>
</dbReference>
<protein>
    <recommendedName>
        <fullName evidence="4 21">5-hydroxytryptamine receptor 2A</fullName>
        <shortName evidence="21">5-HT-2</shortName>
    </recommendedName>
    <alternativeName>
        <fullName evidence="18 21">Serotonin receptor 2A</fullName>
    </alternativeName>
</protein>
<evidence type="ECO:0000256" key="18">
    <source>
        <dbReference type="ARBA" id="ARBA00032258"/>
    </source>
</evidence>
<keyword evidence="13" id="KW-1015">Disulfide bond</keyword>
<evidence type="ECO:0000256" key="5">
    <source>
        <dbReference type="ARBA" id="ARBA00022475"/>
    </source>
</evidence>
<evidence type="ECO:0000259" key="22">
    <source>
        <dbReference type="PROSITE" id="PS50262"/>
    </source>
</evidence>
<dbReference type="PANTHER" id="PTHR24247">
    <property type="entry name" value="5-HYDROXYTRYPTAMINE RECEPTOR"/>
    <property type="match status" value="1"/>
</dbReference>
<evidence type="ECO:0000256" key="11">
    <source>
        <dbReference type="ARBA" id="ARBA00023040"/>
    </source>
</evidence>
<evidence type="ECO:0000256" key="10">
    <source>
        <dbReference type="ARBA" id="ARBA00023018"/>
    </source>
</evidence>
<evidence type="ECO:0000256" key="14">
    <source>
        <dbReference type="ARBA" id="ARBA00023170"/>
    </source>
</evidence>
<keyword evidence="14 20" id="KW-0675">Receptor</keyword>
<evidence type="ECO:0000256" key="20">
    <source>
        <dbReference type="RuleBase" id="RU000688"/>
    </source>
</evidence>
<feature type="transmembrane region" description="Helical" evidence="21">
    <location>
        <begin position="228"/>
        <end position="245"/>
    </location>
</feature>
<dbReference type="GO" id="GO:0030594">
    <property type="term" value="F:neurotransmitter receptor activity"/>
    <property type="evidence" value="ECO:0007669"/>
    <property type="project" value="TreeGrafter"/>
</dbReference>
<keyword evidence="24" id="KW-1185">Reference proteome</keyword>
<dbReference type="FunFam" id="1.20.1070.10:FF:000523">
    <property type="entry name" value="5-hydroxytryptamine receptor 2B"/>
    <property type="match status" value="2"/>
</dbReference>
<dbReference type="PROSITE" id="PS50262">
    <property type="entry name" value="G_PROTEIN_RECEP_F1_2"/>
    <property type="match status" value="1"/>
</dbReference>
<keyword evidence="17 21" id="KW-0968">Cytoplasmic vesicle</keyword>
<dbReference type="GO" id="GO:0031410">
    <property type="term" value="C:cytoplasmic vesicle"/>
    <property type="evidence" value="ECO:0007669"/>
    <property type="project" value="UniProtKB-SubCell"/>
</dbReference>
<evidence type="ECO:0000256" key="12">
    <source>
        <dbReference type="ARBA" id="ARBA00023136"/>
    </source>
</evidence>
<dbReference type="GO" id="GO:0005901">
    <property type="term" value="C:caveola"/>
    <property type="evidence" value="ECO:0007669"/>
    <property type="project" value="UniProtKB-SubCell"/>
</dbReference>
<dbReference type="PRINTS" id="PR00237">
    <property type="entry name" value="GPCRRHODOPSN"/>
</dbReference>
<dbReference type="GO" id="GO:0009410">
    <property type="term" value="P:response to xenobiotic stimulus"/>
    <property type="evidence" value="ECO:0007669"/>
    <property type="project" value="TreeGrafter"/>
</dbReference>
<dbReference type="GO" id="GO:0007210">
    <property type="term" value="P:serotonin receptor signaling pathway"/>
    <property type="evidence" value="ECO:0007669"/>
    <property type="project" value="TreeGrafter"/>
</dbReference>
<dbReference type="Proteomes" id="UP000551758">
    <property type="component" value="Unassembled WGS sequence"/>
</dbReference>
<dbReference type="InterPro" id="IPR000455">
    <property type="entry name" value="5HT2A_rcpt"/>
</dbReference>
<dbReference type="SUPFAM" id="SSF81321">
    <property type="entry name" value="Family A G protein-coupled receptor-like"/>
    <property type="match status" value="1"/>
</dbReference>
<dbReference type="GO" id="GO:0030425">
    <property type="term" value="C:dendrite"/>
    <property type="evidence" value="ECO:0007669"/>
    <property type="project" value="UniProtKB-SubCell"/>
</dbReference>
<keyword evidence="8 20" id="KW-0812">Transmembrane</keyword>
<keyword evidence="7" id="KW-0085">Behavior</keyword>
<comment type="function">
    <text evidence="21">G-protein coupled receptor for 5-hydroxytryptamine (serotonin).</text>
</comment>
<evidence type="ECO:0000256" key="19">
    <source>
        <dbReference type="ARBA" id="ARBA00046353"/>
    </source>
</evidence>
<dbReference type="GO" id="GO:0030424">
    <property type="term" value="C:axon"/>
    <property type="evidence" value="ECO:0007669"/>
    <property type="project" value="UniProtKB-SubCell"/>
</dbReference>
<feature type="transmembrane region" description="Helical" evidence="21">
    <location>
        <begin position="354"/>
        <end position="375"/>
    </location>
</feature>
<keyword evidence="11 20" id="KW-0297">G-protein coupled receptor</keyword>
<evidence type="ECO:0000256" key="9">
    <source>
        <dbReference type="ARBA" id="ARBA00022989"/>
    </source>
</evidence>
<comment type="subcellular location">
    <subcellularLocation>
        <location evidence="21">Cell membrane</location>
        <topology evidence="21">Multi-pass membrane protein</topology>
    </subcellularLocation>
    <subcellularLocation>
        <location evidence="1 21">Cell projection</location>
        <location evidence="1 21">Dendrite</location>
    </subcellularLocation>
    <subcellularLocation>
        <location evidence="21">Cell projection</location>
        <location evidence="21">Axon</location>
    </subcellularLocation>
    <subcellularLocation>
        <location evidence="3 21">Cytoplasmic vesicle</location>
    </subcellularLocation>
    <subcellularLocation>
        <location evidence="2 21">Membrane</location>
        <location evidence="2 21">Caveola</location>
    </subcellularLocation>
    <subcellularLocation>
        <location evidence="21">Presynapse</location>
    </subcellularLocation>
</comment>
<dbReference type="Pfam" id="PF00001">
    <property type="entry name" value="7tm_1"/>
    <property type="match status" value="2"/>
</dbReference>
<keyword evidence="9 21" id="KW-1133">Transmembrane helix</keyword>
<dbReference type="GO" id="GO:0051209">
    <property type="term" value="P:release of sequestered calcium ion into cytosol"/>
    <property type="evidence" value="ECO:0007669"/>
    <property type="project" value="TreeGrafter"/>
</dbReference>
<feature type="transmembrane region" description="Helical" evidence="21">
    <location>
        <begin position="76"/>
        <end position="99"/>
    </location>
</feature>
<evidence type="ECO:0000256" key="2">
    <source>
        <dbReference type="ARBA" id="ARBA00004345"/>
    </source>
</evidence>
<dbReference type="GO" id="GO:0051378">
    <property type="term" value="F:serotonin binding"/>
    <property type="evidence" value="ECO:0007669"/>
    <property type="project" value="UniProtKB-ARBA"/>
</dbReference>
<name>A0A7J7EXI1_DICBM</name>
<dbReference type="Gene3D" id="1.20.1070.10">
    <property type="entry name" value="Rhodopsin 7-helix transmembrane proteins"/>
    <property type="match status" value="1"/>
</dbReference>
<evidence type="ECO:0000256" key="7">
    <source>
        <dbReference type="ARBA" id="ARBA00022610"/>
    </source>
</evidence>
<evidence type="ECO:0000313" key="23">
    <source>
        <dbReference type="EMBL" id="KAF5920489.1"/>
    </source>
</evidence>
<keyword evidence="16 21" id="KW-0966">Cell projection</keyword>
<accession>A0A7J7EXI1</accession>
<evidence type="ECO:0000256" key="8">
    <source>
        <dbReference type="ARBA" id="ARBA00022692"/>
    </source>
</evidence>
<proteinExistence type="inferred from homology"/>
<dbReference type="GO" id="GO:0098793">
    <property type="term" value="C:presynapse"/>
    <property type="evidence" value="ECO:0007669"/>
    <property type="project" value="UniProtKB-SubCell"/>
</dbReference>
<evidence type="ECO:0000256" key="15">
    <source>
        <dbReference type="ARBA" id="ARBA00023224"/>
    </source>
</evidence>
<sequence length="501" mass="56195">MDILCEENTSLSSTMNSLMQLNDDTRLYNNNFNSGDTNTSDAFNWTVDSENRTNLSCEGCLSPPCLSSLHLQEKNWSALLTAVVIILTIAGNILVIMAVSLEKKLQNATNYFLMSLAIADMLLGFLVMPVSMLNILYGYQWPLPSKLCAIWIYLDVLFSTASIMHLCAISLDRYVAIQNPIHHSRFNSRTKAFLKIIAVWTISVGEKAFAFTNCDTVHRIQNRMLRSLGSNLLPSGISMPIPVFGLQDDSKVFKKGSCLLADENFVLIGSFVSFFIPLTIMVITYFLTIKSLQKEATLCVNDLSTRAKLASFSFLPQSSLSSEKLFQRSIHREPGSYGRRTMQSISNEQKACKVLGIVFFLFVVMWCPFFITNIMDVICKESCNEDVIGVLLNVFVWIGYLSSAVNPLVYTLFNKTYRSAFSRYIHCQYKENKKPLQLILVNTIPTLAYKSSQLQMGQKKNSKKDAKMTDNDCTMVALGKQHSADAPTDSINTVNEKVSCV</sequence>
<evidence type="ECO:0000256" key="3">
    <source>
        <dbReference type="ARBA" id="ARBA00004541"/>
    </source>
</evidence>
<evidence type="ECO:0000256" key="17">
    <source>
        <dbReference type="ARBA" id="ARBA00023329"/>
    </source>
</evidence>
<dbReference type="AlphaFoldDB" id="A0A7J7EXI1"/>
<dbReference type="GO" id="GO:0007268">
    <property type="term" value="P:chemical synaptic transmission"/>
    <property type="evidence" value="ECO:0007669"/>
    <property type="project" value="TreeGrafter"/>
</dbReference>
<dbReference type="PROSITE" id="PS00237">
    <property type="entry name" value="G_PROTEIN_RECEP_F1_1"/>
    <property type="match status" value="1"/>
</dbReference>
<dbReference type="GO" id="GO:0007187">
    <property type="term" value="P:G protein-coupled receptor signaling pathway, coupled to cyclic nucleotide second messenger"/>
    <property type="evidence" value="ECO:0007669"/>
    <property type="project" value="TreeGrafter"/>
</dbReference>
<evidence type="ECO:0000256" key="6">
    <source>
        <dbReference type="ARBA" id="ARBA00022553"/>
    </source>
</evidence>